<feature type="compositionally biased region" description="Polar residues" evidence="1">
    <location>
        <begin position="206"/>
        <end position="217"/>
    </location>
</feature>
<keyword evidence="4" id="KW-1185">Reference proteome</keyword>
<name>A0A9W4UF58_9PLEO</name>
<accession>A0A9W4UF58</accession>
<comment type="caution">
    <text evidence="3">The sequence shown here is derived from an EMBL/GenBank/DDBJ whole genome shotgun (WGS) entry which is preliminary data.</text>
</comment>
<feature type="compositionally biased region" description="Acidic residues" evidence="1">
    <location>
        <begin position="376"/>
        <end position="385"/>
    </location>
</feature>
<feature type="compositionally biased region" description="Low complexity" evidence="1">
    <location>
        <begin position="451"/>
        <end position="463"/>
    </location>
</feature>
<proteinExistence type="predicted"/>
<feature type="region of interest" description="Disordered" evidence="1">
    <location>
        <begin position="1"/>
        <end position="217"/>
    </location>
</feature>
<feature type="compositionally biased region" description="Basic and acidic residues" evidence="1">
    <location>
        <begin position="386"/>
        <end position="404"/>
    </location>
</feature>
<dbReference type="PANTHER" id="PTHR22306">
    <property type="entry name" value="CHROMOSOME 7 OPEN READING FRAME 50"/>
    <property type="match status" value="1"/>
</dbReference>
<protein>
    <recommendedName>
        <fullName evidence="2">WKF domain-containing protein</fullName>
    </recommendedName>
</protein>
<evidence type="ECO:0000313" key="4">
    <source>
        <dbReference type="Proteomes" id="UP001152607"/>
    </source>
</evidence>
<dbReference type="AlphaFoldDB" id="A0A9W4UF58"/>
<dbReference type="Proteomes" id="UP001152607">
    <property type="component" value="Unassembled WGS sequence"/>
</dbReference>
<dbReference type="PANTHER" id="PTHR22306:SF2">
    <property type="entry name" value="CHROMOSOME 7 OPEN READING FRAME 50"/>
    <property type="match status" value="1"/>
</dbReference>
<organism evidence="3 4">
    <name type="scientific">Periconia digitata</name>
    <dbReference type="NCBI Taxonomy" id="1303443"/>
    <lineage>
        <taxon>Eukaryota</taxon>
        <taxon>Fungi</taxon>
        <taxon>Dikarya</taxon>
        <taxon>Ascomycota</taxon>
        <taxon>Pezizomycotina</taxon>
        <taxon>Dothideomycetes</taxon>
        <taxon>Pleosporomycetidae</taxon>
        <taxon>Pleosporales</taxon>
        <taxon>Massarineae</taxon>
        <taxon>Periconiaceae</taxon>
        <taxon>Periconia</taxon>
    </lineage>
</organism>
<dbReference type="EMBL" id="CAOQHR010000004">
    <property type="protein sequence ID" value="CAI6334199.1"/>
    <property type="molecule type" value="Genomic_DNA"/>
</dbReference>
<feature type="domain" description="WKF" evidence="2">
    <location>
        <begin position="308"/>
        <end position="370"/>
    </location>
</feature>
<feature type="compositionally biased region" description="Polar residues" evidence="1">
    <location>
        <begin position="31"/>
        <end position="41"/>
    </location>
</feature>
<evidence type="ECO:0000313" key="3">
    <source>
        <dbReference type="EMBL" id="CAI6334199.1"/>
    </source>
</evidence>
<dbReference type="Pfam" id="PF10180">
    <property type="entry name" value="WKF"/>
    <property type="match status" value="1"/>
</dbReference>
<feature type="compositionally biased region" description="Low complexity" evidence="1">
    <location>
        <begin position="288"/>
        <end position="297"/>
    </location>
</feature>
<dbReference type="InterPro" id="IPR019327">
    <property type="entry name" value="WKF"/>
</dbReference>
<feature type="region of interest" description="Disordered" evidence="1">
    <location>
        <begin position="231"/>
        <end position="302"/>
    </location>
</feature>
<feature type="region of interest" description="Disordered" evidence="1">
    <location>
        <begin position="376"/>
        <end position="418"/>
    </location>
</feature>
<feature type="compositionally biased region" description="Basic and acidic residues" evidence="1">
    <location>
        <begin position="105"/>
        <end position="124"/>
    </location>
</feature>
<evidence type="ECO:0000256" key="1">
    <source>
        <dbReference type="SAM" id="MobiDB-lite"/>
    </source>
</evidence>
<evidence type="ECO:0000259" key="2">
    <source>
        <dbReference type="Pfam" id="PF10180"/>
    </source>
</evidence>
<feature type="compositionally biased region" description="Low complexity" evidence="1">
    <location>
        <begin position="483"/>
        <end position="495"/>
    </location>
</feature>
<feature type="region of interest" description="Disordered" evidence="1">
    <location>
        <begin position="451"/>
        <end position="529"/>
    </location>
</feature>
<dbReference type="OrthoDB" id="10261563at2759"/>
<sequence>MAQPSRIPAWKRLGLKLQDSDQSAEHHSSAKQDNQPNGSSRDQAKVVQSPAQSSNHPADINNSHLGKRKHEHEPAETNKKSKNSKHQTVDSSLTRNVTPPAVQVDKPESPKPASDARPKGDSNYRKKKPKRGGGQRASNDASSLAPVHSKVNGTKSSGPILRTPSLSPGYGTTLLASTETDHYETPMPQSTSTSPPPSRADRRKSVTFTPDTKTVDGNSAANLFKKWVKEQKTAGVSETEISQFVPPPKIHPANDLPSPETKNVKKSKKAKKAAATSTAADGDVNETAAEAPASAAANPKKDPSRYLDYLTAYHTDRPNWKFNKAKQNDVLNNALNIFRIPEDYSDALIAYVQGLQGAGVIQRLKQQCTTAIEEIEAAGTEDSDMDDPKDRQAAQDEALKDHLTKQRKRRRLDRDVENMVGHPYTEGYIRRLKKNRAQALVKALNIAEPAPAPAPARANVGANQKVARNKKRRSDISSDESSDSSSSEKSSSSEESSSEESSSEEESSDDDSDSESSDSSSSSESEDSD</sequence>
<feature type="compositionally biased region" description="Polar residues" evidence="1">
    <location>
        <begin position="49"/>
        <end position="64"/>
    </location>
</feature>
<feature type="compositionally biased region" description="Acidic residues" evidence="1">
    <location>
        <begin position="496"/>
        <end position="516"/>
    </location>
</feature>
<reference evidence="3" key="1">
    <citation type="submission" date="2023-01" db="EMBL/GenBank/DDBJ databases">
        <authorList>
            <person name="Van Ghelder C."/>
            <person name="Rancurel C."/>
        </authorList>
    </citation>
    <scope>NUCLEOTIDE SEQUENCE</scope>
    <source>
        <strain evidence="3">CNCM I-4278</strain>
    </source>
</reference>
<gene>
    <name evidence="3" type="ORF">PDIGIT_LOCUS7253</name>
</gene>